<evidence type="ECO:0000259" key="4">
    <source>
        <dbReference type="PROSITE" id="PS50835"/>
    </source>
</evidence>
<feature type="compositionally biased region" description="Low complexity" evidence="1">
    <location>
        <begin position="367"/>
        <end position="379"/>
    </location>
</feature>
<feature type="domain" description="Ig-like" evidence="4">
    <location>
        <begin position="38"/>
        <end position="137"/>
    </location>
</feature>
<organism evidence="5 6">
    <name type="scientific">Scomber scombrus</name>
    <name type="common">Atlantic mackerel</name>
    <name type="synonym">Scomber vernalis</name>
    <dbReference type="NCBI Taxonomy" id="13677"/>
    <lineage>
        <taxon>Eukaryota</taxon>
        <taxon>Metazoa</taxon>
        <taxon>Chordata</taxon>
        <taxon>Craniata</taxon>
        <taxon>Vertebrata</taxon>
        <taxon>Euteleostomi</taxon>
        <taxon>Actinopterygii</taxon>
        <taxon>Neopterygii</taxon>
        <taxon>Teleostei</taxon>
        <taxon>Neoteleostei</taxon>
        <taxon>Acanthomorphata</taxon>
        <taxon>Pelagiaria</taxon>
        <taxon>Scombriformes</taxon>
        <taxon>Scombridae</taxon>
        <taxon>Scomber</taxon>
    </lineage>
</organism>
<dbReference type="PANTHER" id="PTHR15317">
    <property type="entry name" value="T-CELL SURFACE PROTEIN TACTILE"/>
    <property type="match status" value="1"/>
</dbReference>
<dbReference type="GO" id="GO:0007160">
    <property type="term" value="P:cell-matrix adhesion"/>
    <property type="evidence" value="ECO:0007669"/>
    <property type="project" value="TreeGrafter"/>
</dbReference>
<sequence>MAGGALKAAFSLLLFASIVQGLRDVDLFHNETVEAVVGQNVSLPCIVKNLAKVKVVNTEWSKRENEIMKLALYTPGFGVYWFRSNVSIQPVYNDAKIFMGTYLQLHEVEKGNSGIYVCDVTTFPFGSVKAETELKIKDVADSSVTSQTTELPPTDTSVTWTTDVGSDVTRYDMRSEESSTLGSRTANSSTPGATTTLSTGNTTKATEYNGLRDVDLLHNETVEAVVGQNVSLPCIVTNIAKVKVVNTEWSKRENKIRKLALYTPGFGVYRFRSNVSIQPVFSDAKIFMGTYLQLHEVEKGNSGIYVCEVTTFPFSSVRAETELKIKDVADSSVTSQTTELPPTDTSVTWTTDVGSDVMRYDMRSEESSTLGSSTANSSTPGATTTLSAGNTAEATGYNGSLRTYRLLVFIIVLSLISVAVCLYRRRIRRERTGVMI</sequence>
<dbReference type="SMART" id="SM00408">
    <property type="entry name" value="IGc2"/>
    <property type="match status" value="2"/>
</dbReference>
<dbReference type="InterPro" id="IPR013106">
    <property type="entry name" value="Ig_V-set"/>
</dbReference>
<evidence type="ECO:0000313" key="6">
    <source>
        <dbReference type="Proteomes" id="UP001314229"/>
    </source>
</evidence>
<dbReference type="InterPro" id="IPR003598">
    <property type="entry name" value="Ig_sub2"/>
</dbReference>
<feature type="domain" description="Ig-like" evidence="4">
    <location>
        <begin position="191"/>
        <end position="324"/>
    </location>
</feature>
<evidence type="ECO:0000256" key="1">
    <source>
        <dbReference type="SAM" id="MobiDB-lite"/>
    </source>
</evidence>
<protein>
    <submittedName>
        <fullName evidence="5">Uncharacterized protein LOC128381859</fullName>
    </submittedName>
</protein>
<evidence type="ECO:0000256" key="2">
    <source>
        <dbReference type="SAM" id="Phobius"/>
    </source>
</evidence>
<dbReference type="InterPro" id="IPR013783">
    <property type="entry name" value="Ig-like_fold"/>
</dbReference>
<dbReference type="Proteomes" id="UP001314229">
    <property type="component" value="Unassembled WGS sequence"/>
</dbReference>
<keyword evidence="2" id="KW-0812">Transmembrane</keyword>
<reference evidence="5 6" key="1">
    <citation type="submission" date="2024-01" db="EMBL/GenBank/DDBJ databases">
        <authorList>
            <person name="Alioto T."/>
            <person name="Alioto T."/>
            <person name="Gomez Garrido J."/>
        </authorList>
    </citation>
    <scope>NUCLEOTIDE SEQUENCE [LARGE SCALE GENOMIC DNA]</scope>
</reference>
<accession>A0AAV1QGT2</accession>
<keyword evidence="2" id="KW-1133">Transmembrane helix</keyword>
<evidence type="ECO:0000256" key="3">
    <source>
        <dbReference type="SAM" id="SignalP"/>
    </source>
</evidence>
<feature type="transmembrane region" description="Helical" evidence="2">
    <location>
        <begin position="404"/>
        <end position="423"/>
    </location>
</feature>
<feature type="compositionally biased region" description="Polar residues" evidence="1">
    <location>
        <begin position="380"/>
        <end position="390"/>
    </location>
</feature>
<dbReference type="Gene3D" id="2.60.40.10">
    <property type="entry name" value="Immunoglobulins"/>
    <property type="match status" value="2"/>
</dbReference>
<dbReference type="AlphaFoldDB" id="A0AAV1QGT2"/>
<dbReference type="InterPro" id="IPR036179">
    <property type="entry name" value="Ig-like_dom_sf"/>
</dbReference>
<dbReference type="InterPro" id="IPR007110">
    <property type="entry name" value="Ig-like_dom"/>
</dbReference>
<gene>
    <name evidence="5" type="ORF">FSCOSCO3_A008704</name>
</gene>
<evidence type="ECO:0000313" key="5">
    <source>
        <dbReference type="EMBL" id="CAK6982668.1"/>
    </source>
</evidence>
<feature type="compositionally biased region" description="Low complexity" evidence="1">
    <location>
        <begin position="188"/>
        <end position="203"/>
    </location>
</feature>
<feature type="compositionally biased region" description="Polar residues" evidence="1">
    <location>
        <begin position="178"/>
        <end position="187"/>
    </location>
</feature>
<feature type="chain" id="PRO_5043807890" evidence="3">
    <location>
        <begin position="22"/>
        <end position="436"/>
    </location>
</feature>
<keyword evidence="6" id="KW-1185">Reference proteome</keyword>
<keyword evidence="2" id="KW-0472">Membrane</keyword>
<name>A0AAV1QGT2_SCOSC</name>
<dbReference type="SMART" id="SM00409">
    <property type="entry name" value="IG"/>
    <property type="match status" value="2"/>
</dbReference>
<dbReference type="EMBL" id="CAWUFR010001073">
    <property type="protein sequence ID" value="CAK6982668.1"/>
    <property type="molecule type" value="Genomic_DNA"/>
</dbReference>
<feature type="region of interest" description="Disordered" evidence="1">
    <location>
        <begin position="172"/>
        <end position="203"/>
    </location>
</feature>
<proteinExistence type="predicted"/>
<dbReference type="PANTHER" id="PTHR15317:SF1">
    <property type="entry name" value="T-CELL SURFACE PROTEIN TACTILE"/>
    <property type="match status" value="1"/>
</dbReference>
<feature type="region of interest" description="Disordered" evidence="1">
    <location>
        <begin position="365"/>
        <end position="390"/>
    </location>
</feature>
<comment type="caution">
    <text evidence="5">The sequence shown here is derived from an EMBL/GenBank/DDBJ whole genome shotgun (WGS) entry which is preliminary data.</text>
</comment>
<dbReference type="Pfam" id="PF07686">
    <property type="entry name" value="V-set"/>
    <property type="match status" value="2"/>
</dbReference>
<dbReference type="PROSITE" id="PS50835">
    <property type="entry name" value="IG_LIKE"/>
    <property type="match status" value="2"/>
</dbReference>
<dbReference type="GO" id="GO:0006954">
    <property type="term" value="P:inflammatory response"/>
    <property type="evidence" value="ECO:0007669"/>
    <property type="project" value="TreeGrafter"/>
</dbReference>
<dbReference type="InterPro" id="IPR003599">
    <property type="entry name" value="Ig_sub"/>
</dbReference>
<feature type="signal peptide" evidence="3">
    <location>
        <begin position="1"/>
        <end position="21"/>
    </location>
</feature>
<dbReference type="SUPFAM" id="SSF48726">
    <property type="entry name" value="Immunoglobulin"/>
    <property type="match status" value="2"/>
</dbReference>
<dbReference type="InterPro" id="IPR042381">
    <property type="entry name" value="CD96"/>
</dbReference>
<keyword evidence="3" id="KW-0732">Signal</keyword>